<evidence type="ECO:0000256" key="9">
    <source>
        <dbReference type="ARBA" id="ARBA00048220"/>
    </source>
</evidence>
<evidence type="ECO:0000256" key="7">
    <source>
        <dbReference type="ARBA" id="ARBA00022833"/>
    </source>
</evidence>
<evidence type="ECO:0000256" key="4">
    <source>
        <dbReference type="ARBA" id="ARBA00022598"/>
    </source>
</evidence>
<dbReference type="SUPFAM" id="SSF55821">
    <property type="entry name" value="YrdC/RibB"/>
    <property type="match status" value="1"/>
</dbReference>
<name>A0A6F8ZK40_9FIRM</name>
<feature type="active site" evidence="11">
    <location>
        <position position="26"/>
    </location>
</feature>
<dbReference type="EMBL" id="LR778114">
    <property type="protein sequence ID" value="CAB1129823.1"/>
    <property type="molecule type" value="Genomic_DNA"/>
</dbReference>
<dbReference type="PANTHER" id="PTHR42959:SF1">
    <property type="entry name" value="CARBAMOYLTRANSFERASE HYPF"/>
    <property type="match status" value="1"/>
</dbReference>
<keyword evidence="14" id="KW-0808">Transferase</keyword>
<evidence type="ECO:0000256" key="11">
    <source>
        <dbReference type="PROSITE-ProRule" id="PRU00520"/>
    </source>
</evidence>
<comment type="pathway">
    <text evidence="1">Protein modification; [NiFe] hydrogenase maturation.</text>
</comment>
<keyword evidence="15" id="KW-1185">Reference proteome</keyword>
<reference evidence="14 15" key="1">
    <citation type="submission" date="2020-02" db="EMBL/GenBank/DDBJ databases">
        <authorList>
            <person name="Hogendoorn C."/>
        </authorList>
    </citation>
    <scope>NUCLEOTIDE SEQUENCE [LARGE SCALE GENOMIC DNA]</scope>
    <source>
        <strain evidence="14">R501</strain>
    </source>
</reference>
<dbReference type="KEGG" id="hfv:R50_2326"/>
<accession>A0A6F8ZK40</accession>
<dbReference type="GO" id="GO:0008270">
    <property type="term" value="F:zinc ion binding"/>
    <property type="evidence" value="ECO:0007669"/>
    <property type="project" value="UniProtKB-KW"/>
</dbReference>
<dbReference type="InterPro" id="IPR051060">
    <property type="entry name" value="Carbamoyltrans_HypF-like"/>
</dbReference>
<keyword evidence="7" id="KW-0862">Zinc</keyword>
<dbReference type="GO" id="GO:0003725">
    <property type="term" value="F:double-stranded RNA binding"/>
    <property type="evidence" value="ECO:0007669"/>
    <property type="project" value="InterPro"/>
</dbReference>
<dbReference type="SUPFAM" id="SSF54975">
    <property type="entry name" value="Acylphosphatase/BLUF domain-like"/>
    <property type="match status" value="1"/>
</dbReference>
<dbReference type="Pfam" id="PF22521">
    <property type="entry name" value="HypF_C_2"/>
    <property type="match status" value="1"/>
</dbReference>
<protein>
    <recommendedName>
        <fullName evidence="10">Carbamoyltransferase</fullName>
        <ecNumber evidence="10">6.2.-.-</ecNumber>
    </recommendedName>
</protein>
<evidence type="ECO:0000256" key="6">
    <source>
        <dbReference type="ARBA" id="ARBA00022771"/>
    </source>
</evidence>
<evidence type="ECO:0000256" key="3">
    <source>
        <dbReference type="ARBA" id="ARBA00008097"/>
    </source>
</evidence>
<dbReference type="Proteomes" id="UP000503399">
    <property type="component" value="Chromosome"/>
</dbReference>
<evidence type="ECO:0000256" key="10">
    <source>
        <dbReference type="PIRNR" id="PIRNR006256"/>
    </source>
</evidence>
<dbReference type="InterPro" id="IPR036046">
    <property type="entry name" value="Acylphosphatase-like_dom_sf"/>
</dbReference>
<evidence type="ECO:0000259" key="13">
    <source>
        <dbReference type="PROSITE" id="PS51163"/>
    </source>
</evidence>
<gene>
    <name evidence="14" type="primary">hypF</name>
    <name evidence="14" type="ORF">R50_2326</name>
</gene>
<comment type="catalytic activity">
    <reaction evidence="9">
        <text>C-terminal L-cysteinyl-[HypE protein] + carbamoyl phosphate + ATP + H2O = C-terminal S-carboxamide-L-cysteinyl-[HypE protein] + AMP + phosphate + diphosphate + H(+)</text>
        <dbReference type="Rhea" id="RHEA:55636"/>
        <dbReference type="Rhea" id="RHEA-COMP:14247"/>
        <dbReference type="Rhea" id="RHEA-COMP:14392"/>
        <dbReference type="ChEBI" id="CHEBI:15377"/>
        <dbReference type="ChEBI" id="CHEBI:15378"/>
        <dbReference type="ChEBI" id="CHEBI:30616"/>
        <dbReference type="ChEBI" id="CHEBI:33019"/>
        <dbReference type="ChEBI" id="CHEBI:43474"/>
        <dbReference type="ChEBI" id="CHEBI:58228"/>
        <dbReference type="ChEBI" id="CHEBI:76913"/>
        <dbReference type="ChEBI" id="CHEBI:139126"/>
        <dbReference type="ChEBI" id="CHEBI:456215"/>
    </reaction>
</comment>
<keyword evidence="4 14" id="KW-0436">Ligase</keyword>
<dbReference type="Gene3D" id="3.30.110.120">
    <property type="match status" value="1"/>
</dbReference>
<organism evidence="14 15">
    <name type="scientific">Candidatus Hydrogenisulfobacillus filiaventi</name>
    <dbReference type="NCBI Taxonomy" id="2707344"/>
    <lineage>
        <taxon>Bacteria</taxon>
        <taxon>Bacillati</taxon>
        <taxon>Bacillota</taxon>
        <taxon>Clostridia</taxon>
        <taxon>Eubacteriales</taxon>
        <taxon>Clostridiales Family XVII. Incertae Sedis</taxon>
        <taxon>Candidatus Hydrogenisulfobacillus</taxon>
    </lineage>
</organism>
<feature type="active site" evidence="11">
    <location>
        <position position="44"/>
    </location>
</feature>
<dbReference type="Pfam" id="PF01300">
    <property type="entry name" value="Sua5_yciO_yrdC"/>
    <property type="match status" value="1"/>
</dbReference>
<dbReference type="GO" id="GO:0051604">
    <property type="term" value="P:protein maturation"/>
    <property type="evidence" value="ECO:0007669"/>
    <property type="project" value="TreeGrafter"/>
</dbReference>
<dbReference type="InterPro" id="IPR004421">
    <property type="entry name" value="Carbamoyltransferase_HypF"/>
</dbReference>
<comment type="similarity">
    <text evidence="2">Belongs to the acylphosphatase family.</text>
</comment>
<evidence type="ECO:0000256" key="5">
    <source>
        <dbReference type="ARBA" id="ARBA00022723"/>
    </source>
</evidence>
<dbReference type="Pfam" id="PF07503">
    <property type="entry name" value="zf-HYPF"/>
    <property type="match status" value="2"/>
</dbReference>
<dbReference type="Gene3D" id="3.90.870.50">
    <property type="match status" value="1"/>
</dbReference>
<keyword evidence="6" id="KW-0863">Zinc-finger</keyword>
<dbReference type="NCBIfam" id="TIGR00143">
    <property type="entry name" value="hypF"/>
    <property type="match status" value="1"/>
</dbReference>
<keyword evidence="11" id="KW-0378">Hydrolase</keyword>
<dbReference type="InterPro" id="IPR017968">
    <property type="entry name" value="Acylphosphatase_CS"/>
</dbReference>
<dbReference type="InterPro" id="IPR017945">
    <property type="entry name" value="DHBP_synth_RibB-like_a/b_dom"/>
</dbReference>
<sequence length="772" mass="82763">MMAAGGPSVDRWRVEVQGIVQGVGFRPFVYRLARRYSLGGFVRNHSRGVTAEVEGDPRALAAFLEALSLEAPPLARIDRVGAEPVPPRGEREFRVAESAAGAVKDTLVRPDAAVCPACLQELFDPSDRRYHYPFINCTDCGPRFTIIRDVPYDRPFTTMAAFAMCPRCRAEYEDPGDRRFHAQPDACPECGPRAWLELAGEVVEGEAVFERAAAALLSGAIVAVKGLGGYHLAVHPADGRAVARLRARKRRPHKPLAVMALDSDTAAVLVRMTAAEQAALTSPARPILLLPRRSGAPLAPEVSAPYPTVGVMLAYTPLHYLLLDAVRRQGGFPALVMTSGNISGQPIVADTAEAHARLGGVADAFLDHNRPIHVRCDDSVAQSGPDGHLQLLRRARGYVPDVLPLRPGTPRPLLAVGGQEKSTFALGEGERAFVSQYLGDLETLETLEALQAGIRHFRRLFAITPEVVVHDLHPRYLSTRLAEESGLERLAVQHHHAHIAAVLAEHGRQGPVIGVAADGTGYGEDGTLWGGEILVASLAGYRRVAHLAPLPLPGGEEAIREPWRVGLAAAYRLRGPEVLADPRRRPAGMGPEAAQAVVRLLDGPYCPWTTSLGRWFDLAAALLGIRSVVSYEGQAAMELEAIADAAPVPPYPYRLRRGRDGGLVLDLWPAAEALLAGRDPVPLAAARFHATVAALLEEAVQAVRQTTGLEEVALGGGVFQNRLLTGCLYRRLTAAGLTVLVNHQVPPNDGGLAYGQLAVAAARLREGRGNGG</sequence>
<feature type="domain" description="Acylphosphatase-like" evidence="12">
    <location>
        <begin position="11"/>
        <end position="97"/>
    </location>
</feature>
<dbReference type="PIRSF" id="PIRSF006256">
    <property type="entry name" value="CMPcnvr_hdrg_mat"/>
    <property type="match status" value="1"/>
</dbReference>
<feature type="domain" description="YrdC-like" evidence="13">
    <location>
        <begin position="206"/>
        <end position="397"/>
    </location>
</feature>
<dbReference type="EC" id="6.2.-.-" evidence="10"/>
<dbReference type="InterPro" id="IPR001792">
    <property type="entry name" value="Acylphosphatase-like_dom"/>
</dbReference>
<dbReference type="Pfam" id="PF17788">
    <property type="entry name" value="HypF_C"/>
    <property type="match status" value="1"/>
</dbReference>
<dbReference type="Pfam" id="PF00708">
    <property type="entry name" value="Acylphosphatase"/>
    <property type="match status" value="1"/>
</dbReference>
<dbReference type="GO" id="GO:0003998">
    <property type="term" value="F:acylphosphatase activity"/>
    <property type="evidence" value="ECO:0007669"/>
    <property type="project" value="UniProtKB-EC"/>
</dbReference>
<dbReference type="InterPro" id="IPR055128">
    <property type="entry name" value="HypF_C_2"/>
</dbReference>
<dbReference type="PROSITE" id="PS00150">
    <property type="entry name" value="ACYLPHOSPHATASE_1"/>
    <property type="match status" value="1"/>
</dbReference>
<evidence type="ECO:0000259" key="12">
    <source>
        <dbReference type="PROSITE" id="PS51160"/>
    </source>
</evidence>
<evidence type="ECO:0000313" key="14">
    <source>
        <dbReference type="EMBL" id="CAB1129823.1"/>
    </source>
</evidence>
<evidence type="ECO:0000256" key="8">
    <source>
        <dbReference type="ARBA" id="ARBA00047645"/>
    </source>
</evidence>
<dbReference type="PANTHER" id="PTHR42959">
    <property type="entry name" value="CARBAMOYLTRANSFERASE"/>
    <property type="match status" value="1"/>
</dbReference>
<dbReference type="GO" id="GO:0016743">
    <property type="term" value="F:carboxyl- or carbamoyltransferase activity"/>
    <property type="evidence" value="ECO:0007669"/>
    <property type="project" value="UniProtKB-UniRule"/>
</dbReference>
<dbReference type="PROSITE" id="PS51160">
    <property type="entry name" value="ACYLPHOSPHATASE_3"/>
    <property type="match status" value="1"/>
</dbReference>
<comment type="catalytic activity">
    <reaction evidence="8 11">
        <text>an acyl phosphate + H2O = a carboxylate + phosphate + H(+)</text>
        <dbReference type="Rhea" id="RHEA:14965"/>
        <dbReference type="ChEBI" id="CHEBI:15377"/>
        <dbReference type="ChEBI" id="CHEBI:15378"/>
        <dbReference type="ChEBI" id="CHEBI:29067"/>
        <dbReference type="ChEBI" id="CHEBI:43474"/>
        <dbReference type="ChEBI" id="CHEBI:59918"/>
        <dbReference type="EC" id="3.6.1.7"/>
    </reaction>
</comment>
<dbReference type="GO" id="GO:0016874">
    <property type="term" value="F:ligase activity"/>
    <property type="evidence" value="ECO:0007669"/>
    <property type="project" value="UniProtKB-UniRule"/>
</dbReference>
<dbReference type="InterPro" id="IPR006070">
    <property type="entry name" value="Sua5-like_dom"/>
</dbReference>
<dbReference type="InterPro" id="IPR041440">
    <property type="entry name" value="HypF_C"/>
</dbReference>
<dbReference type="Gene3D" id="3.30.420.360">
    <property type="match status" value="1"/>
</dbReference>
<evidence type="ECO:0000256" key="2">
    <source>
        <dbReference type="ARBA" id="ARBA00005614"/>
    </source>
</evidence>
<keyword evidence="5" id="KW-0479">Metal-binding</keyword>
<dbReference type="InterPro" id="IPR011125">
    <property type="entry name" value="Znf_HypF"/>
</dbReference>
<dbReference type="PROSITE" id="PS51163">
    <property type="entry name" value="YRDC"/>
    <property type="match status" value="1"/>
</dbReference>
<evidence type="ECO:0000313" key="15">
    <source>
        <dbReference type="Proteomes" id="UP000503399"/>
    </source>
</evidence>
<dbReference type="UniPathway" id="UPA00335"/>
<comment type="similarity">
    <text evidence="3 10">Belongs to the carbamoyltransferase HypF family.</text>
</comment>
<dbReference type="AlphaFoldDB" id="A0A6F8ZK40"/>
<dbReference type="Gene3D" id="3.30.420.40">
    <property type="match status" value="1"/>
</dbReference>
<evidence type="ECO:0000256" key="1">
    <source>
        <dbReference type="ARBA" id="ARBA00004711"/>
    </source>
</evidence>
<proteinExistence type="inferred from homology"/>